<evidence type="ECO:0000313" key="1">
    <source>
        <dbReference type="EMBL" id="KAJ1933838.1"/>
    </source>
</evidence>
<protein>
    <submittedName>
        <fullName evidence="1">Uncharacterized protein</fullName>
    </submittedName>
</protein>
<sequence length="141" mass="15756">MIQRTRLAALQTAARPRRTIHITTTTQSTSTPEKGSKDDKPAADSSAVGEGAEKQPDNLDMYGRKIEYIGNTKFPRPRPKPRQTITPGQAVGQAEPAPEKVAHRPLKQKIDDKWRDILSPEKNLENRAKIIGEIGTSYWQN</sequence>
<comment type="caution">
    <text evidence="1">The sequence shown here is derived from an EMBL/GenBank/DDBJ whole genome shotgun (WGS) entry which is preliminary data.</text>
</comment>
<proteinExistence type="predicted"/>
<feature type="non-terminal residue" evidence="1">
    <location>
        <position position="141"/>
    </location>
</feature>
<gene>
    <name evidence="1" type="ORF">FBU59_005897</name>
</gene>
<name>A0ACC1J1G8_9FUNG</name>
<reference evidence="1" key="1">
    <citation type="submission" date="2022-07" db="EMBL/GenBank/DDBJ databases">
        <title>Phylogenomic reconstructions and comparative analyses of Kickxellomycotina fungi.</title>
        <authorList>
            <person name="Reynolds N.K."/>
            <person name="Stajich J.E."/>
            <person name="Barry K."/>
            <person name="Grigoriev I.V."/>
            <person name="Crous P."/>
            <person name="Smith M.E."/>
        </authorList>
    </citation>
    <scope>NUCLEOTIDE SEQUENCE</scope>
    <source>
        <strain evidence="1">NRRL 5244</strain>
    </source>
</reference>
<dbReference type="Proteomes" id="UP001150603">
    <property type="component" value="Unassembled WGS sequence"/>
</dbReference>
<keyword evidence="2" id="KW-1185">Reference proteome</keyword>
<dbReference type="EMBL" id="JANBPW010004898">
    <property type="protein sequence ID" value="KAJ1933838.1"/>
    <property type="molecule type" value="Genomic_DNA"/>
</dbReference>
<accession>A0ACC1J1G8</accession>
<organism evidence="1 2">
    <name type="scientific">Linderina macrospora</name>
    <dbReference type="NCBI Taxonomy" id="4868"/>
    <lineage>
        <taxon>Eukaryota</taxon>
        <taxon>Fungi</taxon>
        <taxon>Fungi incertae sedis</taxon>
        <taxon>Zoopagomycota</taxon>
        <taxon>Kickxellomycotina</taxon>
        <taxon>Kickxellomycetes</taxon>
        <taxon>Kickxellales</taxon>
        <taxon>Kickxellaceae</taxon>
        <taxon>Linderina</taxon>
    </lineage>
</organism>
<evidence type="ECO:0000313" key="2">
    <source>
        <dbReference type="Proteomes" id="UP001150603"/>
    </source>
</evidence>